<sequence length="209" mass="22323">MKEKIISQMLDFCAALEANKLVARGDTLSVRYKDGMFITPSDKAMAEVKAGDIKFLSKSDAVDGDEGLHLAIYGTRPDINAVITNHAPFCVGVAASCKSLPAALDDMAQIIGPTAKVSPDGDALTVLRTLKGRNACLIRNGGVVATGRTLDEAFTGSMVLEKGALCYVGSTVIGKSVRIGLFDALLMRFVYKTKYSKKDQTAKQQELKA</sequence>
<dbReference type="SMART" id="SM01007">
    <property type="entry name" value="Aldolase_II"/>
    <property type="match status" value="1"/>
</dbReference>
<dbReference type="SUPFAM" id="SSF53639">
    <property type="entry name" value="AraD/HMP-PK domain-like"/>
    <property type="match status" value="1"/>
</dbReference>
<dbReference type="Proteomes" id="UP000727857">
    <property type="component" value="Unassembled WGS sequence"/>
</dbReference>
<proteinExistence type="predicted"/>
<comment type="caution">
    <text evidence="4">The sequence shown here is derived from an EMBL/GenBank/DDBJ whole genome shotgun (WGS) entry which is preliminary data.</text>
</comment>
<dbReference type="Gene3D" id="3.40.225.10">
    <property type="entry name" value="Class II aldolase/adducin N-terminal domain"/>
    <property type="match status" value="1"/>
</dbReference>
<evidence type="ECO:0000259" key="3">
    <source>
        <dbReference type="SMART" id="SM01007"/>
    </source>
</evidence>
<dbReference type="GO" id="GO:0016832">
    <property type="term" value="F:aldehyde-lyase activity"/>
    <property type="evidence" value="ECO:0007669"/>
    <property type="project" value="TreeGrafter"/>
</dbReference>
<gene>
    <name evidence="4" type="ORF">IAB16_01615</name>
</gene>
<dbReference type="GO" id="GO:0019323">
    <property type="term" value="P:pentose catabolic process"/>
    <property type="evidence" value="ECO:0007669"/>
    <property type="project" value="TreeGrafter"/>
</dbReference>
<evidence type="ECO:0000256" key="1">
    <source>
        <dbReference type="ARBA" id="ARBA00022723"/>
    </source>
</evidence>
<dbReference type="AlphaFoldDB" id="A0A940DHU9"/>
<protein>
    <submittedName>
        <fullName evidence="4">Class II aldolase/adducin family protein</fullName>
    </submittedName>
</protein>
<evidence type="ECO:0000256" key="2">
    <source>
        <dbReference type="ARBA" id="ARBA00023239"/>
    </source>
</evidence>
<organism evidence="4 5">
    <name type="scientific">Candidatus Stercoripulliclostridium pullicola</name>
    <dbReference type="NCBI Taxonomy" id="2840953"/>
    <lineage>
        <taxon>Bacteria</taxon>
        <taxon>Bacillati</taxon>
        <taxon>Bacillota</taxon>
        <taxon>Clostridia</taxon>
        <taxon>Eubacteriales</taxon>
        <taxon>Candidatus Stercoripulliclostridium</taxon>
    </lineage>
</organism>
<evidence type="ECO:0000313" key="5">
    <source>
        <dbReference type="Proteomes" id="UP000727857"/>
    </source>
</evidence>
<feature type="domain" description="Class II aldolase/adducin N-terminal" evidence="3">
    <location>
        <begin position="7"/>
        <end position="168"/>
    </location>
</feature>
<name>A0A940DHU9_9FIRM</name>
<dbReference type="PANTHER" id="PTHR22789:SF0">
    <property type="entry name" value="3-OXO-TETRONATE 4-PHOSPHATE DECARBOXYLASE-RELATED"/>
    <property type="match status" value="1"/>
</dbReference>
<dbReference type="PANTHER" id="PTHR22789">
    <property type="entry name" value="FUCULOSE PHOSPHATE ALDOLASE"/>
    <property type="match status" value="1"/>
</dbReference>
<accession>A0A940DHU9</accession>
<dbReference type="Pfam" id="PF00596">
    <property type="entry name" value="Aldolase_II"/>
    <property type="match status" value="1"/>
</dbReference>
<keyword evidence="2" id="KW-0456">Lyase</keyword>
<reference evidence="4" key="2">
    <citation type="journal article" date="2021" name="PeerJ">
        <title>Extensive microbial diversity within the chicken gut microbiome revealed by metagenomics and culture.</title>
        <authorList>
            <person name="Gilroy R."/>
            <person name="Ravi A."/>
            <person name="Getino M."/>
            <person name="Pursley I."/>
            <person name="Horton D.L."/>
            <person name="Alikhan N.F."/>
            <person name="Baker D."/>
            <person name="Gharbi K."/>
            <person name="Hall N."/>
            <person name="Watson M."/>
            <person name="Adriaenssens E.M."/>
            <person name="Foster-Nyarko E."/>
            <person name="Jarju S."/>
            <person name="Secka A."/>
            <person name="Antonio M."/>
            <person name="Oren A."/>
            <person name="Chaudhuri R.R."/>
            <person name="La Ragione R."/>
            <person name="Hildebrand F."/>
            <person name="Pallen M.J."/>
        </authorList>
    </citation>
    <scope>NUCLEOTIDE SEQUENCE</scope>
    <source>
        <strain evidence="4">517</strain>
    </source>
</reference>
<dbReference type="InterPro" id="IPR050197">
    <property type="entry name" value="Aldolase_class_II_sugar_metab"/>
</dbReference>
<reference evidence="4" key="1">
    <citation type="submission" date="2020-10" db="EMBL/GenBank/DDBJ databases">
        <authorList>
            <person name="Gilroy R."/>
        </authorList>
    </citation>
    <scope>NUCLEOTIDE SEQUENCE</scope>
    <source>
        <strain evidence="4">517</strain>
    </source>
</reference>
<dbReference type="GO" id="GO:0046872">
    <property type="term" value="F:metal ion binding"/>
    <property type="evidence" value="ECO:0007669"/>
    <property type="project" value="UniProtKB-KW"/>
</dbReference>
<dbReference type="InterPro" id="IPR036409">
    <property type="entry name" value="Aldolase_II/adducin_N_sf"/>
</dbReference>
<dbReference type="GO" id="GO:0005829">
    <property type="term" value="C:cytosol"/>
    <property type="evidence" value="ECO:0007669"/>
    <property type="project" value="TreeGrafter"/>
</dbReference>
<dbReference type="EMBL" id="JADINF010000041">
    <property type="protein sequence ID" value="MBO8423710.1"/>
    <property type="molecule type" value="Genomic_DNA"/>
</dbReference>
<dbReference type="InterPro" id="IPR001303">
    <property type="entry name" value="Aldolase_II/adducin_N"/>
</dbReference>
<evidence type="ECO:0000313" key="4">
    <source>
        <dbReference type="EMBL" id="MBO8423710.1"/>
    </source>
</evidence>
<keyword evidence="1" id="KW-0479">Metal-binding</keyword>